<evidence type="ECO:0000313" key="1">
    <source>
        <dbReference type="EMBL" id="AKJ12912.1"/>
    </source>
</evidence>
<name>A0ABM5TPC1_9ACTN</name>
<dbReference type="EMBL" id="CP011497">
    <property type="protein sequence ID" value="AKJ12912.1"/>
    <property type="molecule type" value="Genomic_DNA"/>
</dbReference>
<keyword evidence="2" id="KW-1185">Reference proteome</keyword>
<organism evidence="1 2">
    <name type="scientific">Streptomyces incarnatus</name>
    <dbReference type="NCBI Taxonomy" id="665007"/>
    <lineage>
        <taxon>Bacteria</taxon>
        <taxon>Bacillati</taxon>
        <taxon>Actinomycetota</taxon>
        <taxon>Actinomycetes</taxon>
        <taxon>Kitasatosporales</taxon>
        <taxon>Streptomycetaceae</taxon>
        <taxon>Streptomyces</taxon>
    </lineage>
</organism>
<evidence type="ECO:0000313" key="2">
    <source>
        <dbReference type="Proteomes" id="UP000035366"/>
    </source>
</evidence>
<evidence type="ECO:0008006" key="3">
    <source>
        <dbReference type="Google" id="ProtNLM"/>
    </source>
</evidence>
<accession>A0ABM5TPC1</accession>
<protein>
    <recommendedName>
        <fullName evidence="3">DUF4367 domain-containing protein</fullName>
    </recommendedName>
</protein>
<proteinExistence type="predicted"/>
<gene>
    <name evidence="1" type="ORF">ABB07_23615</name>
</gene>
<reference evidence="1 2" key="1">
    <citation type="journal article" date="2015" name="ISME J.">
        <title>Draft Genome Sequence of Streptomyces incarnatus NRRL8089, which Produces the Nucleoside Antibiotic Sinefungin.</title>
        <authorList>
            <person name="Oshima K."/>
            <person name="Hattori M."/>
            <person name="Shimizu H."/>
            <person name="Fukuda K."/>
            <person name="Nemoto M."/>
            <person name="Inagaki K."/>
            <person name="Tamura T."/>
        </authorList>
    </citation>
    <scope>NUCLEOTIDE SEQUENCE [LARGE SCALE GENOMIC DNA]</scope>
    <source>
        <strain evidence="1 2">NRRL 8089</strain>
    </source>
</reference>
<sequence>MWAGAALVCLAGAVTGWMVWDDSYSHDSAVLDDVLMSNHGRTLTTPIAWTDCEDRPRLEAHESAHGITLAMKEKQQSLRSINDSCGDTHEGLASTSLDSPVGDRKITDSVTGSRIIPFDDAHFPYPRYLPPGFTLTDKVIAVSKIGNAPPIRGDKPTWTYSYQRNLGKGKQAGAVSITAVTGETTPTQGTLISVNGHPARIQKTGGSGRMRTAVWTQNGYTITVWADDPVMTDVEFLRIAQRLRN</sequence>
<dbReference type="Proteomes" id="UP000035366">
    <property type="component" value="Chromosome"/>
</dbReference>